<keyword evidence="1" id="KW-0812">Transmembrane</keyword>
<feature type="transmembrane region" description="Helical" evidence="1">
    <location>
        <begin position="93"/>
        <end position="114"/>
    </location>
</feature>
<name>A0A371QWJ5_9CREN</name>
<dbReference type="AlphaFoldDB" id="A0A371QWJ5"/>
<gene>
    <name evidence="2" type="ORF">CGL52_14055</name>
</gene>
<keyword evidence="1" id="KW-0472">Membrane</keyword>
<protein>
    <submittedName>
        <fullName evidence="2">Uncharacterized protein</fullName>
    </submittedName>
</protein>
<dbReference type="Proteomes" id="UP000256877">
    <property type="component" value="Unassembled WGS sequence"/>
</dbReference>
<feature type="non-terminal residue" evidence="2">
    <location>
        <position position="1"/>
    </location>
</feature>
<dbReference type="EMBL" id="NMUF01000076">
    <property type="protein sequence ID" value="RFA94649.1"/>
    <property type="molecule type" value="Genomic_DNA"/>
</dbReference>
<sequence>GRAYTWANYWFKNKTVYFGDWIVVEGNFTLSQYYALLSTAVDKLAKKWQASDKQYKPQAYPQISQALMQMSRAVAGTDIDAALKKGYALVTDYTLIPAIVAGVAAGVFAAYGSYRYTGNLGRAAACGLWVGVNTFFSIVIPNPWFAAYFVIRTGAIGVMIC</sequence>
<feature type="transmembrane region" description="Helical" evidence="1">
    <location>
        <begin position="126"/>
        <end position="151"/>
    </location>
</feature>
<evidence type="ECO:0000256" key="1">
    <source>
        <dbReference type="SAM" id="Phobius"/>
    </source>
</evidence>
<proteinExistence type="predicted"/>
<evidence type="ECO:0000313" key="2">
    <source>
        <dbReference type="EMBL" id="RFA94649.1"/>
    </source>
</evidence>
<keyword evidence="1" id="KW-1133">Transmembrane helix</keyword>
<evidence type="ECO:0000313" key="3">
    <source>
        <dbReference type="Proteomes" id="UP000256877"/>
    </source>
</evidence>
<reference evidence="2 3" key="1">
    <citation type="submission" date="2017-07" db="EMBL/GenBank/DDBJ databases">
        <title>Draft genome sequence of aerobic hyperthermophilic archaea, Pyrobaculum aerophilum YKB31 and YKB32.</title>
        <authorList>
            <person name="Mochizuki T."/>
            <person name="Berliner A.J."/>
            <person name="Yoshida-Takashima Y."/>
            <person name="Takaki Y."/>
            <person name="Nunoura T."/>
            <person name="Takai K."/>
        </authorList>
    </citation>
    <scope>NUCLEOTIDE SEQUENCE [LARGE SCALE GENOMIC DNA]</scope>
    <source>
        <strain evidence="2 3">YKB32</strain>
    </source>
</reference>
<organism evidence="2 3">
    <name type="scientific">Pyrobaculum aerophilum</name>
    <dbReference type="NCBI Taxonomy" id="13773"/>
    <lineage>
        <taxon>Archaea</taxon>
        <taxon>Thermoproteota</taxon>
        <taxon>Thermoprotei</taxon>
        <taxon>Thermoproteales</taxon>
        <taxon>Thermoproteaceae</taxon>
        <taxon>Pyrobaculum</taxon>
    </lineage>
</organism>
<comment type="caution">
    <text evidence="2">The sequence shown here is derived from an EMBL/GenBank/DDBJ whole genome shotgun (WGS) entry which is preliminary data.</text>
</comment>
<accession>A0A371QWJ5</accession>